<evidence type="ECO:0000256" key="2">
    <source>
        <dbReference type="ARBA" id="ARBA00022475"/>
    </source>
</evidence>
<sequence length="173" mass="19157">MTPRWSIEVYLLKCPGLLDHYKQTKALVEKAAALIDSRGKAAFSEFRIKGSEWFHGDTYLFAYDLNANVLLNPAFPAREGTNVHGQKDANGKLFHDAMIRTAETTGSGWVDYMFLIPGQTEPSHKWTYVKAVTIDGVSGLVGSASIRSRVGLAALRCHLLQLSRKSPFSRLTA</sequence>
<dbReference type="SMART" id="SM01049">
    <property type="entry name" value="Cache_2"/>
    <property type="match status" value="1"/>
</dbReference>
<keyword evidence="8" id="KW-1185">Reference proteome</keyword>
<dbReference type="Proteomes" id="UP000055019">
    <property type="component" value="Unassembled WGS sequence"/>
</dbReference>
<protein>
    <submittedName>
        <fullName evidence="7">Methyl-accepting chemotaxis sensory transducer</fullName>
    </submittedName>
</protein>
<keyword evidence="2" id="KW-1003">Cell membrane</keyword>
<dbReference type="InterPro" id="IPR004010">
    <property type="entry name" value="Double_Cache_2"/>
</dbReference>
<dbReference type="EMBL" id="FCOM02000045">
    <property type="protein sequence ID" value="SAL83192.1"/>
    <property type="molecule type" value="Genomic_DNA"/>
</dbReference>
<dbReference type="Pfam" id="PF08269">
    <property type="entry name" value="dCache_2"/>
    <property type="match status" value="1"/>
</dbReference>
<dbReference type="Gene3D" id="3.30.450.20">
    <property type="entry name" value="PAS domain"/>
    <property type="match status" value="1"/>
</dbReference>
<keyword evidence="4" id="KW-1133">Transmembrane helix</keyword>
<keyword evidence="5" id="KW-0472">Membrane</keyword>
<evidence type="ECO:0000256" key="4">
    <source>
        <dbReference type="ARBA" id="ARBA00022989"/>
    </source>
</evidence>
<dbReference type="AlphaFoldDB" id="A0A158KPY4"/>
<reference evidence="7" key="1">
    <citation type="submission" date="2016-01" db="EMBL/GenBank/DDBJ databases">
        <authorList>
            <person name="Peeters C."/>
        </authorList>
    </citation>
    <scope>NUCLEOTIDE SEQUENCE [LARGE SCALE GENOMIC DNA]</scope>
    <source>
        <strain evidence="7">LMG 29317</strain>
    </source>
</reference>
<comment type="caution">
    <text evidence="7">The sequence shown here is derived from an EMBL/GenBank/DDBJ whole genome shotgun (WGS) entry which is preliminary data.</text>
</comment>
<evidence type="ECO:0000259" key="6">
    <source>
        <dbReference type="SMART" id="SM01049"/>
    </source>
</evidence>
<comment type="subcellular location">
    <subcellularLocation>
        <location evidence="1">Cell membrane</location>
        <topology evidence="1">Multi-pass membrane protein</topology>
    </subcellularLocation>
</comment>
<gene>
    <name evidence="7" type="ORF">AWB74_06521</name>
</gene>
<evidence type="ECO:0000313" key="7">
    <source>
        <dbReference type="EMBL" id="SAL83192.1"/>
    </source>
</evidence>
<name>A0A158KPY4_9BURK</name>
<evidence type="ECO:0000256" key="1">
    <source>
        <dbReference type="ARBA" id="ARBA00004651"/>
    </source>
</evidence>
<evidence type="ECO:0000313" key="8">
    <source>
        <dbReference type="Proteomes" id="UP000055019"/>
    </source>
</evidence>
<proteinExistence type="predicted"/>
<dbReference type="InterPro" id="IPR033480">
    <property type="entry name" value="sCache_2"/>
</dbReference>
<organism evidence="7 8">
    <name type="scientific">Caballeronia arvi</name>
    <dbReference type="NCBI Taxonomy" id="1777135"/>
    <lineage>
        <taxon>Bacteria</taxon>
        <taxon>Pseudomonadati</taxon>
        <taxon>Pseudomonadota</taxon>
        <taxon>Betaproteobacteria</taxon>
        <taxon>Burkholderiales</taxon>
        <taxon>Burkholderiaceae</taxon>
        <taxon>Caballeronia</taxon>
    </lineage>
</organism>
<evidence type="ECO:0000256" key="3">
    <source>
        <dbReference type="ARBA" id="ARBA00022692"/>
    </source>
</evidence>
<keyword evidence="3" id="KW-0812">Transmembrane</keyword>
<feature type="domain" description="Single Cache" evidence="6">
    <location>
        <begin position="21"/>
        <end position="96"/>
    </location>
</feature>
<dbReference type="GO" id="GO:0005886">
    <property type="term" value="C:plasma membrane"/>
    <property type="evidence" value="ECO:0007669"/>
    <property type="project" value="UniProtKB-SubCell"/>
</dbReference>
<evidence type="ECO:0000256" key="5">
    <source>
        <dbReference type="ARBA" id="ARBA00023136"/>
    </source>
</evidence>
<accession>A0A158KPY4</accession>